<dbReference type="AlphaFoldDB" id="A0A432AUH9"/>
<comment type="caution">
    <text evidence="9">The sequence shown here is derived from an EMBL/GenBank/DDBJ whole genome shotgun (WGS) entry which is preliminary data.</text>
</comment>
<evidence type="ECO:0000259" key="7">
    <source>
        <dbReference type="Pfam" id="PF04321"/>
    </source>
</evidence>
<proteinExistence type="inferred from homology"/>
<dbReference type="Proteomes" id="UP000279908">
    <property type="component" value="Unassembled WGS sequence"/>
</dbReference>
<keyword evidence="6" id="KW-0521">NADP</keyword>
<dbReference type="EMBL" id="RXYK01000010">
    <property type="protein sequence ID" value="RTY37142.1"/>
    <property type="molecule type" value="Genomic_DNA"/>
</dbReference>
<dbReference type="InterPro" id="IPR029903">
    <property type="entry name" value="RmlD-like-bd"/>
</dbReference>
<organism evidence="9 10">
    <name type="scientific">Chlorobium phaeovibrioides</name>
    <dbReference type="NCBI Taxonomy" id="1094"/>
    <lineage>
        <taxon>Bacteria</taxon>
        <taxon>Pseudomonadati</taxon>
        <taxon>Chlorobiota</taxon>
        <taxon>Chlorobiia</taxon>
        <taxon>Chlorobiales</taxon>
        <taxon>Chlorobiaceae</taxon>
        <taxon>Chlorobium/Pelodictyon group</taxon>
        <taxon>Chlorobium</taxon>
    </lineage>
</organism>
<dbReference type="Proteomes" id="UP000489351">
    <property type="component" value="Unassembled WGS sequence"/>
</dbReference>
<dbReference type="Gene3D" id="3.40.50.720">
    <property type="entry name" value="NAD(P)-binding Rossmann-like Domain"/>
    <property type="match status" value="1"/>
</dbReference>
<dbReference type="CDD" id="cd05254">
    <property type="entry name" value="dTDP_HR_like_SDR_e"/>
    <property type="match status" value="1"/>
</dbReference>
<dbReference type="Gene3D" id="3.90.25.10">
    <property type="entry name" value="UDP-galactose 4-epimerase, domain 1"/>
    <property type="match status" value="1"/>
</dbReference>
<dbReference type="GO" id="GO:0008831">
    <property type="term" value="F:dTDP-4-dehydrorhamnose reductase activity"/>
    <property type="evidence" value="ECO:0007669"/>
    <property type="project" value="UniProtKB-EC"/>
</dbReference>
<dbReference type="Pfam" id="PF04321">
    <property type="entry name" value="RmlD_sub_bind"/>
    <property type="match status" value="1"/>
</dbReference>
<dbReference type="InterPro" id="IPR036291">
    <property type="entry name" value="NAD(P)-bd_dom_sf"/>
</dbReference>
<keyword evidence="6 9" id="KW-0560">Oxidoreductase</keyword>
<accession>A0A432AUH9</accession>
<evidence type="ECO:0000313" key="10">
    <source>
        <dbReference type="Proteomes" id="UP000279908"/>
    </source>
</evidence>
<evidence type="ECO:0000256" key="3">
    <source>
        <dbReference type="ARBA" id="ARBA00012929"/>
    </source>
</evidence>
<dbReference type="GO" id="GO:0005829">
    <property type="term" value="C:cytosol"/>
    <property type="evidence" value="ECO:0007669"/>
    <property type="project" value="TreeGrafter"/>
</dbReference>
<dbReference type="PANTHER" id="PTHR10491:SF4">
    <property type="entry name" value="METHIONINE ADENOSYLTRANSFERASE 2 SUBUNIT BETA"/>
    <property type="match status" value="1"/>
</dbReference>
<dbReference type="UniPathway" id="UPA00124"/>
<evidence type="ECO:0000256" key="2">
    <source>
        <dbReference type="ARBA" id="ARBA00010944"/>
    </source>
</evidence>
<comment type="pathway">
    <text evidence="1 6">Carbohydrate biosynthesis; dTDP-L-rhamnose biosynthesis.</text>
</comment>
<evidence type="ECO:0000256" key="1">
    <source>
        <dbReference type="ARBA" id="ARBA00004781"/>
    </source>
</evidence>
<reference evidence="9 10" key="1">
    <citation type="submission" date="2018-12" db="EMBL/GenBank/DDBJ databases">
        <authorList>
            <person name="Lunina O.N."/>
            <person name="Grouzdev D.S."/>
            <person name="Gorlenko V.M."/>
            <person name="Savvichev A.S."/>
        </authorList>
    </citation>
    <scope>NUCLEOTIDE SEQUENCE [LARGE SCALE GENOMIC DNA]</scope>
    <source>
        <strain evidence="9 10">BrKhr-17</strain>
    </source>
</reference>
<comment type="function">
    <text evidence="6">Catalyzes the reduction of dTDP-6-deoxy-L-lyxo-4-hexulose to yield dTDP-L-rhamnose.</text>
</comment>
<dbReference type="GO" id="GO:0019305">
    <property type="term" value="P:dTDP-rhamnose biosynthetic process"/>
    <property type="evidence" value="ECO:0007669"/>
    <property type="project" value="UniProtKB-UniPathway"/>
</dbReference>
<dbReference type="InterPro" id="IPR005913">
    <property type="entry name" value="dTDP_dehydrorham_reduct"/>
</dbReference>
<name>A0A432AUH9_CHLPH</name>
<feature type="domain" description="RmlD-like substrate binding" evidence="7">
    <location>
        <begin position="1"/>
        <end position="284"/>
    </location>
</feature>
<evidence type="ECO:0000313" key="8">
    <source>
        <dbReference type="EMBL" id="MWV54432.1"/>
    </source>
</evidence>
<dbReference type="PANTHER" id="PTHR10491">
    <property type="entry name" value="DTDP-4-DEHYDRORHAMNOSE REDUCTASE"/>
    <property type="match status" value="1"/>
</dbReference>
<dbReference type="NCBIfam" id="TIGR01214">
    <property type="entry name" value="rmlD"/>
    <property type="match status" value="1"/>
</dbReference>
<comment type="catalytic activity">
    <reaction evidence="5">
        <text>dTDP-beta-L-rhamnose + NADP(+) = dTDP-4-dehydro-beta-L-rhamnose + NADPH + H(+)</text>
        <dbReference type="Rhea" id="RHEA:21796"/>
        <dbReference type="ChEBI" id="CHEBI:15378"/>
        <dbReference type="ChEBI" id="CHEBI:57510"/>
        <dbReference type="ChEBI" id="CHEBI:57783"/>
        <dbReference type="ChEBI" id="CHEBI:58349"/>
        <dbReference type="ChEBI" id="CHEBI:62830"/>
        <dbReference type="EC" id="1.1.1.133"/>
    </reaction>
</comment>
<evidence type="ECO:0000256" key="4">
    <source>
        <dbReference type="ARBA" id="ARBA00017099"/>
    </source>
</evidence>
<keyword evidence="11" id="KW-1185">Reference proteome</keyword>
<evidence type="ECO:0000256" key="5">
    <source>
        <dbReference type="ARBA" id="ARBA00048200"/>
    </source>
</evidence>
<dbReference type="RefSeq" id="WP_126342757.1">
    <property type="nucleotide sequence ID" value="NZ_RXYJ01000009.1"/>
</dbReference>
<comment type="similarity">
    <text evidence="2 6">Belongs to the dTDP-4-dehydrorhamnose reductase family.</text>
</comment>
<gene>
    <name evidence="9" type="primary">rfbD</name>
    <name evidence="9" type="ORF">EKD02_07210</name>
    <name evidence="8" type="ORF">GJ685_05055</name>
</gene>
<dbReference type="EC" id="1.1.1.133" evidence="3 6"/>
<protein>
    <recommendedName>
        <fullName evidence="4 6">dTDP-4-dehydrorhamnose reductase</fullName>
        <ecNumber evidence="3 6">1.1.1.133</ecNumber>
    </recommendedName>
</protein>
<reference evidence="8 11" key="2">
    <citation type="submission" date="2019-11" db="EMBL/GenBank/DDBJ databases">
        <title>Green- and brown-colored morphotypes of Chlorobia in the stratified aquatic ecosystems of Kandalaksha Gulf (White Sea): A model for study of the accessory genome evolution.</title>
        <authorList>
            <person name="Grouzdev D.S."/>
        </authorList>
    </citation>
    <scope>NUCLEOTIDE SEQUENCE [LARGE SCALE GENOMIC DNA]</scope>
    <source>
        <strain evidence="8 11">ZM</strain>
    </source>
</reference>
<dbReference type="EMBL" id="WUBZ01000012">
    <property type="protein sequence ID" value="MWV54432.1"/>
    <property type="molecule type" value="Genomic_DNA"/>
</dbReference>
<evidence type="ECO:0000313" key="9">
    <source>
        <dbReference type="EMBL" id="RTY37142.1"/>
    </source>
</evidence>
<sequence>MNILVTGSNGQLGRELQELSRLLPAHRFFFHDLQELDITESSAVMSAVARCQPSVLINAAAYTAVDRAERDPESAFRVNRNGAGVLASACREAGVLLLHVSTDYVFDGNRPTPYRESDSPSPSSVYGRSKLQGEQLIGEIDPSHIIVRTSWLYSPYGANFVKTMLRLGAEKSELQVVFDQTGTPTSAADLAGALLEIAGHHDPSRHYRQTYHYSNEGTASWYDFACAVMELSGLECRILPVDSSCYPQEAPRPSYSVLDKSAIKRDWGIRIPYWRDSLAAMLSNQS</sequence>
<dbReference type="SUPFAM" id="SSF51735">
    <property type="entry name" value="NAD(P)-binding Rossmann-fold domains"/>
    <property type="match status" value="1"/>
</dbReference>
<evidence type="ECO:0000313" key="11">
    <source>
        <dbReference type="Proteomes" id="UP000489351"/>
    </source>
</evidence>
<evidence type="ECO:0000256" key="6">
    <source>
        <dbReference type="RuleBase" id="RU364082"/>
    </source>
</evidence>